<dbReference type="PIRSF" id="PIRSF038896">
    <property type="entry name" value="NAPE-PLD"/>
    <property type="match status" value="1"/>
</dbReference>
<accession>A0ABS4H139</accession>
<sequence length="367" mass="41714">MLVLISVIVGVIIAAVLFMKLYPTFGQKPSKEKVKTYNKLENFANGKFVNQITTSSMDNNFSTTLSLLKEYIKGNPNSKPHGSIPIERPGTAFHKDDKTKITWFGHSALLLEMEGKILLLDPMLGKSPSPFPFVGSGRYSKVLPIEIEELPLIDAVIYSHDHYDHLDYESVLKLKDKVNQFIVPLGVGSHLERWGIESTRIKECNWWDEFEFSGLTFVSTPARHFSGRSLLDRNSTLWCSWVIIGQHTKIYYSADSGYGPHFKQIGQKYGPFDMTLMECGQYDKRWANIHMFPEQTVQAHLDVKGKVMIPVHWAAFTLSFHDWTDPIERVLKAAKERGVAISTPKIGEKVIVGSSEYPTSTWWRLAD</sequence>
<evidence type="ECO:0000256" key="3">
    <source>
        <dbReference type="ARBA" id="ARBA00048505"/>
    </source>
</evidence>
<dbReference type="Proteomes" id="UP001519273">
    <property type="component" value="Unassembled WGS sequence"/>
</dbReference>
<dbReference type="SUPFAM" id="SSF56281">
    <property type="entry name" value="Metallo-hydrolase/oxidoreductase"/>
    <property type="match status" value="1"/>
</dbReference>
<comment type="function">
    <text evidence="2">Counteracts the endogenous Pycsar antiviral defense system. Phosphodiesterase that enables metal-dependent hydrolysis of host cyclic nucleotide Pycsar defense signals such as cCMP and cUMP.</text>
</comment>
<organism evidence="5 6">
    <name type="scientific">Paenibacillus sediminis</name>
    <dbReference type="NCBI Taxonomy" id="664909"/>
    <lineage>
        <taxon>Bacteria</taxon>
        <taxon>Bacillati</taxon>
        <taxon>Bacillota</taxon>
        <taxon>Bacilli</taxon>
        <taxon>Bacillales</taxon>
        <taxon>Paenibacillaceae</taxon>
        <taxon>Paenibacillus</taxon>
    </lineage>
</organism>
<gene>
    <name evidence="5" type="ORF">J2Z20_001104</name>
</gene>
<evidence type="ECO:0000313" key="5">
    <source>
        <dbReference type="EMBL" id="MBP1936243.1"/>
    </source>
</evidence>
<comment type="catalytic activity">
    <reaction evidence="3">
        <text>3',5'-cyclic UMP + H2O = UMP + H(+)</text>
        <dbReference type="Rhea" id="RHEA:70575"/>
        <dbReference type="ChEBI" id="CHEBI:15377"/>
        <dbReference type="ChEBI" id="CHEBI:15378"/>
        <dbReference type="ChEBI" id="CHEBI:57865"/>
        <dbReference type="ChEBI" id="CHEBI:184387"/>
    </reaction>
    <physiologicalReaction direction="left-to-right" evidence="3">
        <dbReference type="Rhea" id="RHEA:70576"/>
    </physiologicalReaction>
</comment>
<dbReference type="PANTHER" id="PTHR15032">
    <property type="entry name" value="N-ACYL-PHOSPHATIDYLETHANOLAMINE-HYDROLYZING PHOSPHOLIPASE D"/>
    <property type="match status" value="1"/>
</dbReference>
<reference evidence="5 6" key="1">
    <citation type="submission" date="2021-03" db="EMBL/GenBank/DDBJ databases">
        <title>Genomic Encyclopedia of Type Strains, Phase IV (KMG-IV): sequencing the most valuable type-strain genomes for metagenomic binning, comparative biology and taxonomic classification.</title>
        <authorList>
            <person name="Goeker M."/>
        </authorList>
    </citation>
    <scope>NUCLEOTIDE SEQUENCE [LARGE SCALE GENOMIC DNA]</scope>
    <source>
        <strain evidence="5 6">DSM 23491</strain>
    </source>
</reference>
<keyword evidence="6" id="KW-1185">Reference proteome</keyword>
<dbReference type="Pfam" id="PF12706">
    <property type="entry name" value="Lactamase_B_2"/>
    <property type="match status" value="1"/>
</dbReference>
<dbReference type="Gene3D" id="3.60.15.10">
    <property type="entry name" value="Ribonuclease Z/Hydroxyacylglutathione hydrolase-like"/>
    <property type="match status" value="1"/>
</dbReference>
<proteinExistence type="predicted"/>
<dbReference type="InterPro" id="IPR024884">
    <property type="entry name" value="NAPE-PLD"/>
</dbReference>
<comment type="catalytic activity">
    <reaction evidence="1">
        <text>3',5'-cyclic CMP + H2O = CMP + H(+)</text>
        <dbReference type="Rhea" id="RHEA:72675"/>
        <dbReference type="ChEBI" id="CHEBI:15377"/>
        <dbReference type="ChEBI" id="CHEBI:15378"/>
        <dbReference type="ChEBI" id="CHEBI:58003"/>
        <dbReference type="ChEBI" id="CHEBI:60377"/>
    </reaction>
    <physiologicalReaction direction="left-to-right" evidence="1">
        <dbReference type="Rhea" id="RHEA:72676"/>
    </physiologicalReaction>
</comment>
<name>A0ABS4H139_9BACL</name>
<evidence type="ECO:0000256" key="1">
    <source>
        <dbReference type="ARBA" id="ARBA00034221"/>
    </source>
</evidence>
<evidence type="ECO:0000259" key="4">
    <source>
        <dbReference type="Pfam" id="PF12706"/>
    </source>
</evidence>
<feature type="domain" description="Metallo-beta-lactamase" evidence="4">
    <location>
        <begin position="119"/>
        <end position="313"/>
    </location>
</feature>
<dbReference type="InterPro" id="IPR036866">
    <property type="entry name" value="RibonucZ/Hydroxyglut_hydro"/>
</dbReference>
<protein>
    <submittedName>
        <fullName evidence="5">L-ascorbate metabolism protein UlaG (Beta-lactamase superfamily)</fullName>
    </submittedName>
</protein>
<dbReference type="EMBL" id="JAGGKP010000001">
    <property type="protein sequence ID" value="MBP1936243.1"/>
    <property type="molecule type" value="Genomic_DNA"/>
</dbReference>
<comment type="caution">
    <text evidence="5">The sequence shown here is derived from an EMBL/GenBank/DDBJ whole genome shotgun (WGS) entry which is preliminary data.</text>
</comment>
<dbReference type="InterPro" id="IPR001279">
    <property type="entry name" value="Metallo-B-lactamas"/>
</dbReference>
<dbReference type="RefSeq" id="WP_209846218.1">
    <property type="nucleotide sequence ID" value="NZ_CBCRVE010000002.1"/>
</dbReference>
<evidence type="ECO:0000256" key="2">
    <source>
        <dbReference type="ARBA" id="ARBA00034301"/>
    </source>
</evidence>
<dbReference type="PANTHER" id="PTHR15032:SF4">
    <property type="entry name" value="N-ACYL-PHOSPHATIDYLETHANOLAMINE-HYDROLYZING PHOSPHOLIPASE D"/>
    <property type="match status" value="1"/>
</dbReference>
<evidence type="ECO:0000313" key="6">
    <source>
        <dbReference type="Proteomes" id="UP001519273"/>
    </source>
</evidence>